<name>A0A433V8M2_9CYAN</name>
<evidence type="ECO:0000313" key="1">
    <source>
        <dbReference type="EMBL" id="RUT02470.1"/>
    </source>
</evidence>
<dbReference type="EMBL" id="RSCL01000016">
    <property type="protein sequence ID" value="RUT02470.1"/>
    <property type="molecule type" value="Genomic_DNA"/>
</dbReference>
<protein>
    <recommendedName>
        <fullName evidence="3">LysM domain-containing protein</fullName>
    </recommendedName>
</protein>
<gene>
    <name evidence="1" type="ORF">DSM106972_059480</name>
</gene>
<dbReference type="OrthoDB" id="9809850at2"/>
<reference evidence="1" key="2">
    <citation type="journal article" date="2019" name="Genome Biol. Evol.">
        <title>Day and night: Metabolic profiles and evolutionary relationships of six axenic non-marine cyanobacteria.</title>
        <authorList>
            <person name="Will S.E."/>
            <person name="Henke P."/>
            <person name="Boedeker C."/>
            <person name="Huang S."/>
            <person name="Brinkmann H."/>
            <person name="Rohde M."/>
            <person name="Jarek M."/>
            <person name="Friedl T."/>
            <person name="Seufert S."/>
            <person name="Schumacher M."/>
            <person name="Overmann J."/>
            <person name="Neumann-Schaal M."/>
            <person name="Petersen J."/>
        </authorList>
    </citation>
    <scope>NUCLEOTIDE SEQUENCE [LARGE SCALE GENOMIC DNA]</scope>
    <source>
        <strain evidence="1">PCC 7102</strain>
    </source>
</reference>
<dbReference type="RefSeq" id="WP_127084179.1">
    <property type="nucleotide sequence ID" value="NZ_RSCL01000016.1"/>
</dbReference>
<comment type="caution">
    <text evidence="1">The sequence shown here is derived from an EMBL/GenBank/DDBJ whole genome shotgun (WGS) entry which is preliminary data.</text>
</comment>
<organism evidence="1 2">
    <name type="scientific">Dulcicalothrix desertica PCC 7102</name>
    <dbReference type="NCBI Taxonomy" id="232991"/>
    <lineage>
        <taxon>Bacteria</taxon>
        <taxon>Bacillati</taxon>
        <taxon>Cyanobacteriota</taxon>
        <taxon>Cyanophyceae</taxon>
        <taxon>Nostocales</taxon>
        <taxon>Calotrichaceae</taxon>
        <taxon>Dulcicalothrix</taxon>
    </lineage>
</organism>
<evidence type="ECO:0008006" key="3">
    <source>
        <dbReference type="Google" id="ProtNLM"/>
    </source>
</evidence>
<sequence>MMDTMQAMAMQNLLQPDALKTNLFPITSRYYGLNTATLKTGTDKTIVYLRRRFIPPPEQFSLLQEHTVTEGERLDNITAQYLGDPEQFWRVADANNAMNPNELTQTINRKLRITMPAGLSGPML</sequence>
<dbReference type="AlphaFoldDB" id="A0A433V8M2"/>
<accession>A0A433V8M2</accession>
<reference evidence="1" key="1">
    <citation type="submission" date="2018-12" db="EMBL/GenBank/DDBJ databases">
        <authorList>
            <person name="Will S."/>
            <person name="Neumann-Schaal M."/>
            <person name="Henke P."/>
        </authorList>
    </citation>
    <scope>NUCLEOTIDE SEQUENCE</scope>
    <source>
        <strain evidence="1">PCC 7102</strain>
    </source>
</reference>
<evidence type="ECO:0000313" key="2">
    <source>
        <dbReference type="Proteomes" id="UP000271624"/>
    </source>
</evidence>
<dbReference type="Proteomes" id="UP000271624">
    <property type="component" value="Unassembled WGS sequence"/>
</dbReference>
<proteinExistence type="predicted"/>
<keyword evidence="2" id="KW-1185">Reference proteome</keyword>